<reference evidence="1" key="1">
    <citation type="submission" date="2020-03" db="EMBL/GenBank/DDBJ databases">
        <title>The deep terrestrial virosphere.</title>
        <authorList>
            <person name="Holmfeldt K."/>
            <person name="Nilsson E."/>
            <person name="Simone D."/>
            <person name="Lopez-Fernandez M."/>
            <person name="Wu X."/>
            <person name="de Brujin I."/>
            <person name="Lundin D."/>
            <person name="Andersson A."/>
            <person name="Bertilsson S."/>
            <person name="Dopson M."/>
        </authorList>
    </citation>
    <scope>NUCLEOTIDE SEQUENCE</scope>
    <source>
        <strain evidence="3">MM415A00371</strain>
        <strain evidence="2">MM415B00319</strain>
        <strain evidence="1">TM448A00246</strain>
        <strain evidence="4">TM448B00406</strain>
    </source>
</reference>
<protein>
    <submittedName>
        <fullName evidence="1">Uncharacterized protein</fullName>
    </submittedName>
</protein>
<dbReference type="EMBL" id="MT142495">
    <property type="protein sequence ID" value="QJA82756.1"/>
    <property type="molecule type" value="Genomic_DNA"/>
</dbReference>
<proteinExistence type="predicted"/>
<dbReference type="EMBL" id="MT141563">
    <property type="protein sequence ID" value="QJA66922.1"/>
    <property type="molecule type" value="Genomic_DNA"/>
</dbReference>
<organism evidence="1">
    <name type="scientific">viral metagenome</name>
    <dbReference type="NCBI Taxonomy" id="1070528"/>
    <lineage>
        <taxon>unclassified sequences</taxon>
        <taxon>metagenomes</taxon>
        <taxon>organismal metagenomes</taxon>
    </lineage>
</organism>
<dbReference type="EMBL" id="MT144619">
    <property type="protein sequence ID" value="QJH95413.1"/>
    <property type="molecule type" value="Genomic_DNA"/>
</dbReference>
<accession>A0A6H1ZDS7</accession>
<gene>
    <name evidence="3" type="ORF">MM415A00371_0018</name>
    <name evidence="2" type="ORF">MM415B00319_0052</name>
    <name evidence="1" type="ORF">TM448A00246_0028</name>
    <name evidence="4" type="ORF">TM448B00406_0029</name>
</gene>
<name>A0A6H1ZDS7_9ZZZZ</name>
<evidence type="ECO:0000313" key="1">
    <source>
        <dbReference type="EMBL" id="QJA45537.1"/>
    </source>
</evidence>
<evidence type="ECO:0000313" key="2">
    <source>
        <dbReference type="EMBL" id="QJA66922.1"/>
    </source>
</evidence>
<dbReference type="AlphaFoldDB" id="A0A6H1ZDS7"/>
<dbReference type="EMBL" id="MT143992">
    <property type="protein sequence ID" value="QJA45537.1"/>
    <property type="molecule type" value="Genomic_DNA"/>
</dbReference>
<sequence>MAIKHKIRANGAGKLKTMILTARQAILEFCKECMGFQVTEVRHCTDLHCPLYPFRVRGKAEDTI</sequence>
<evidence type="ECO:0000313" key="4">
    <source>
        <dbReference type="EMBL" id="QJH95413.1"/>
    </source>
</evidence>
<evidence type="ECO:0000313" key="3">
    <source>
        <dbReference type="EMBL" id="QJA82756.1"/>
    </source>
</evidence>